<evidence type="ECO:0000256" key="1">
    <source>
        <dbReference type="ARBA" id="ARBA00004123"/>
    </source>
</evidence>
<evidence type="ECO:0000313" key="11">
    <source>
        <dbReference type="Proteomes" id="UP000054408"/>
    </source>
</evidence>
<dbReference type="PROSITE" id="PS50166">
    <property type="entry name" value="IMPORTIN_B_NT"/>
    <property type="match status" value="1"/>
</dbReference>
<organism evidence="10 11">
    <name type="scientific">Thecamonas trahens ATCC 50062</name>
    <dbReference type="NCBI Taxonomy" id="461836"/>
    <lineage>
        <taxon>Eukaryota</taxon>
        <taxon>Apusozoa</taxon>
        <taxon>Apusomonadida</taxon>
        <taxon>Apusomonadidae</taxon>
        <taxon>Thecamonas</taxon>
    </lineage>
</organism>
<evidence type="ECO:0000313" key="10">
    <source>
        <dbReference type="EMBL" id="KNC56479.1"/>
    </source>
</evidence>
<keyword evidence="4" id="KW-0963">Cytoplasm</keyword>
<evidence type="ECO:0000256" key="4">
    <source>
        <dbReference type="ARBA" id="ARBA00022490"/>
    </source>
</evidence>
<dbReference type="OMA" id="AQEGAMS"/>
<keyword evidence="3" id="KW-0813">Transport</keyword>
<protein>
    <submittedName>
        <fullName evidence="10">Transportin-1</fullName>
    </submittedName>
</protein>
<keyword evidence="5" id="KW-0677">Repeat</keyword>
<dbReference type="InterPro" id="IPR058584">
    <property type="entry name" value="IMB1_TNPO1-like_TPR"/>
</dbReference>
<dbReference type="GO" id="GO:0005737">
    <property type="term" value="C:cytoplasm"/>
    <property type="evidence" value="ECO:0007669"/>
    <property type="project" value="UniProtKB-SubCell"/>
</dbReference>
<dbReference type="EMBL" id="GL349441">
    <property type="protein sequence ID" value="KNC56479.1"/>
    <property type="molecule type" value="Genomic_DNA"/>
</dbReference>
<evidence type="ECO:0000256" key="6">
    <source>
        <dbReference type="ARBA" id="ARBA00022927"/>
    </source>
</evidence>
<keyword evidence="7" id="KW-0539">Nucleus</keyword>
<gene>
    <name evidence="10" type="ORF">AMSG_02447</name>
</gene>
<dbReference type="GO" id="GO:0031981">
    <property type="term" value="C:nuclear lumen"/>
    <property type="evidence" value="ECO:0007669"/>
    <property type="project" value="UniProtKB-ARBA"/>
</dbReference>
<dbReference type="InterPro" id="IPR011989">
    <property type="entry name" value="ARM-like"/>
</dbReference>
<dbReference type="Proteomes" id="UP000054408">
    <property type="component" value="Unassembled WGS sequence"/>
</dbReference>
<keyword evidence="11" id="KW-1185">Reference proteome</keyword>
<dbReference type="eggNOG" id="KOG2023">
    <property type="taxonomic scope" value="Eukaryota"/>
</dbReference>
<reference evidence="10 11" key="1">
    <citation type="submission" date="2010-05" db="EMBL/GenBank/DDBJ databases">
        <title>The Genome Sequence of Thecamonas trahens ATCC 50062.</title>
        <authorList>
            <consortium name="The Broad Institute Genome Sequencing Platform"/>
            <person name="Russ C."/>
            <person name="Cuomo C."/>
            <person name="Shea T."/>
            <person name="Young S.K."/>
            <person name="Zeng Q."/>
            <person name="Koehrsen M."/>
            <person name="Haas B."/>
            <person name="Borodovsky M."/>
            <person name="Guigo R."/>
            <person name="Alvarado L."/>
            <person name="Berlin A."/>
            <person name="Bochicchio J."/>
            <person name="Borenstein D."/>
            <person name="Chapman S."/>
            <person name="Chen Z."/>
            <person name="Freedman E."/>
            <person name="Gellesch M."/>
            <person name="Goldberg J."/>
            <person name="Griggs A."/>
            <person name="Gujja S."/>
            <person name="Heilman E."/>
            <person name="Heiman D."/>
            <person name="Hepburn T."/>
            <person name="Howarth C."/>
            <person name="Jen D."/>
            <person name="Larson L."/>
            <person name="Mehta T."/>
            <person name="Park D."/>
            <person name="Pearson M."/>
            <person name="Roberts A."/>
            <person name="Saif S."/>
            <person name="Shenoy N."/>
            <person name="Sisk P."/>
            <person name="Stolte C."/>
            <person name="Sykes S."/>
            <person name="Thomson T."/>
            <person name="Walk T."/>
            <person name="White J."/>
            <person name="Yandava C."/>
            <person name="Burger G."/>
            <person name="Gray M.W."/>
            <person name="Holland P.W.H."/>
            <person name="King N."/>
            <person name="Lang F.B.F."/>
            <person name="Roger A.J."/>
            <person name="Ruiz-Trillo I."/>
            <person name="Lander E."/>
            <person name="Nusbaum C."/>
        </authorList>
    </citation>
    <scope>NUCLEOTIDE SEQUENCE [LARGE SCALE GENOMIC DNA]</scope>
    <source>
        <strain evidence="10 11">ATCC 50062</strain>
    </source>
</reference>
<dbReference type="OrthoDB" id="951172at2759"/>
<sequence length="874" mass="97153">MTEICQLLQMAQTSSTSVHHDVYQRLEQYEQMEEFNCYLMFVLVHMTAAAENVRAAAGLLLKRNVMHGFTRLPSDVQTYIKMQVVQVIGNEHALIQATAGVIIATIIDNINFSGWPELLDGLSSMCDSDNELDVVGSLSVMRKLCADHAYEIHRFQNGMALEYLVPKWMAFFTHGNHKIRRNALACVKEFILLRSSGFLKVAEDFVAGLYHLATDEHVPIQRMVCDAMVQMLEVRADLFLDQMDQVVQYMLVCTASDDELLALEACEFWATFAEAAVAEKLIRPQLDVLVPVLLKNMIYSEFDLLMLGGFEDDTHEPDLAKDIAPRFHASAMVSHGHEQLSDDEEEEEGADQYSAEWNLRKSAAAAIDVLAGVFKEELLPHVMPVIMEMMNSEEWSERESAILALGAISVGCGAGLAEFLPETLSHLLGVTLEDPVPLIRKITCWTLSRYAEWVVWMEQPEETLYPFVQALLGRVLDRNKQVQEAACSALAVVEEKASTALIPMFPAILNTYVQAMEMYQIRSRRLLYDAIGALAENTNKELRREEYAAILLPALMAQWQAVSIDDPSLFPLMEALTSVSSAVGMYFLDYAPAVFLQCATVMSETLNAWADPSSVNDLPSKEFLVCSLDLLAGVVDAIGAEVEPLVVETKMMDMVCACVVDDVADVRQSGFAVLGDLAKAVIHIVGGYLEQLLPILIQNLDPQHSSVCNNAVWAIGQIAMQVGDSLVPYVNTILERLIPIMNRPKTSRSLLENTAITLGRLGIHCTDLVAPHLDSFLMPWCTSLSSIFDDPEKDSAFRGLCLMIAANPDGATENFPLVCGAIASWKSPPDDLREMFGQILFAFKSSMDLANWAEYYANFPPDLKDTLFNFYGLN</sequence>
<dbReference type="Pfam" id="PF25574">
    <property type="entry name" value="TPR_IMB1"/>
    <property type="match status" value="1"/>
</dbReference>
<dbReference type="InterPro" id="IPR040122">
    <property type="entry name" value="Importin_beta"/>
</dbReference>
<dbReference type="STRING" id="461836.A0A0L0DVY0"/>
<dbReference type="InterPro" id="IPR001494">
    <property type="entry name" value="Importin-beta_N"/>
</dbReference>
<dbReference type="GeneID" id="25562127"/>
<dbReference type="AlphaFoldDB" id="A0A0L0DVY0"/>
<dbReference type="GO" id="GO:0031267">
    <property type="term" value="F:small GTPase binding"/>
    <property type="evidence" value="ECO:0007669"/>
    <property type="project" value="InterPro"/>
</dbReference>
<comment type="similarity">
    <text evidence="8">Belongs to the importin beta family. Importin beta-2 subfamily.</text>
</comment>
<accession>A0A0L0DVY0</accession>
<dbReference type="GO" id="GO:0006606">
    <property type="term" value="P:protein import into nucleus"/>
    <property type="evidence" value="ECO:0007669"/>
    <property type="project" value="InterPro"/>
</dbReference>
<comment type="subcellular location">
    <subcellularLocation>
        <location evidence="2">Cytoplasm</location>
    </subcellularLocation>
    <subcellularLocation>
        <location evidence="1">Nucleus</location>
    </subcellularLocation>
</comment>
<name>A0A0L0DVY0_THETB</name>
<proteinExistence type="inferred from homology"/>
<dbReference type="Pfam" id="PF13513">
    <property type="entry name" value="HEAT_EZ"/>
    <property type="match status" value="1"/>
</dbReference>
<evidence type="ECO:0000259" key="9">
    <source>
        <dbReference type="PROSITE" id="PS50166"/>
    </source>
</evidence>
<evidence type="ECO:0000256" key="7">
    <source>
        <dbReference type="ARBA" id="ARBA00023242"/>
    </source>
</evidence>
<dbReference type="RefSeq" id="XP_013760988.1">
    <property type="nucleotide sequence ID" value="XM_013905534.1"/>
</dbReference>
<dbReference type="SUPFAM" id="SSF48371">
    <property type="entry name" value="ARM repeat"/>
    <property type="match status" value="1"/>
</dbReference>
<dbReference type="PANTHER" id="PTHR10527">
    <property type="entry name" value="IMPORTIN BETA"/>
    <property type="match status" value="1"/>
</dbReference>
<dbReference type="FunFam" id="1.25.10.10:FF:000028">
    <property type="entry name" value="Transportin-1 isoform 1"/>
    <property type="match status" value="1"/>
</dbReference>
<dbReference type="Pfam" id="PF03810">
    <property type="entry name" value="IBN_N"/>
    <property type="match status" value="1"/>
</dbReference>
<feature type="domain" description="Importin N-terminal" evidence="9">
    <location>
        <begin position="22"/>
        <end position="90"/>
    </location>
</feature>
<keyword evidence="6" id="KW-0653">Protein transport</keyword>
<evidence type="ECO:0000256" key="3">
    <source>
        <dbReference type="ARBA" id="ARBA00022448"/>
    </source>
</evidence>
<evidence type="ECO:0000256" key="8">
    <source>
        <dbReference type="ARBA" id="ARBA00038423"/>
    </source>
</evidence>
<dbReference type="Gene3D" id="1.25.10.10">
    <property type="entry name" value="Leucine-rich Repeat Variant"/>
    <property type="match status" value="1"/>
</dbReference>
<dbReference type="InterPro" id="IPR016024">
    <property type="entry name" value="ARM-type_fold"/>
</dbReference>
<evidence type="ECO:0000256" key="2">
    <source>
        <dbReference type="ARBA" id="ARBA00004496"/>
    </source>
</evidence>
<evidence type="ECO:0000256" key="5">
    <source>
        <dbReference type="ARBA" id="ARBA00022737"/>
    </source>
</evidence>